<evidence type="ECO:0000256" key="1">
    <source>
        <dbReference type="ARBA" id="ARBA00022649"/>
    </source>
</evidence>
<dbReference type="SUPFAM" id="SSF88723">
    <property type="entry name" value="PIN domain-like"/>
    <property type="match status" value="1"/>
</dbReference>
<sequence>MLYFDTSALVKLVHRERETDALVDWLVDRSEVPWMTSALTEVELVRAVRVAAPQDLVSVPGVLARVDRIDIDPIVRANAAAVSPPTVRSLDAIHLATAQELSADLDAFLTFDKRLGEAAELAGLVWMSPGAAR</sequence>
<keyword evidence="6" id="KW-0800">Toxin</keyword>
<comment type="caution">
    <text evidence="8">The sequence shown here is derived from an EMBL/GenBank/DDBJ whole genome shotgun (WGS) entry which is preliminary data.</text>
</comment>
<dbReference type="GO" id="GO:0000287">
    <property type="term" value="F:magnesium ion binding"/>
    <property type="evidence" value="ECO:0007669"/>
    <property type="project" value="UniProtKB-UniRule"/>
</dbReference>
<comment type="cofactor">
    <cofactor evidence="6">
        <name>Mg(2+)</name>
        <dbReference type="ChEBI" id="CHEBI:18420"/>
    </cofactor>
</comment>
<keyword evidence="4 6" id="KW-0378">Hydrolase</keyword>
<feature type="binding site" evidence="6">
    <location>
        <position position="5"/>
    </location>
    <ligand>
        <name>Mg(2+)</name>
        <dbReference type="ChEBI" id="CHEBI:18420"/>
    </ligand>
</feature>
<dbReference type="EMBL" id="QGTL01000009">
    <property type="protein sequence ID" value="PWV72120.1"/>
    <property type="molecule type" value="Genomic_DNA"/>
</dbReference>
<dbReference type="CDD" id="cd09874">
    <property type="entry name" value="PIN_MT3492-like"/>
    <property type="match status" value="1"/>
</dbReference>
<evidence type="ECO:0000259" key="7">
    <source>
        <dbReference type="Pfam" id="PF01850"/>
    </source>
</evidence>
<dbReference type="GO" id="GO:0016787">
    <property type="term" value="F:hydrolase activity"/>
    <property type="evidence" value="ECO:0007669"/>
    <property type="project" value="UniProtKB-KW"/>
</dbReference>
<evidence type="ECO:0000313" key="8">
    <source>
        <dbReference type="EMBL" id="PWV72120.1"/>
    </source>
</evidence>
<evidence type="ECO:0000256" key="3">
    <source>
        <dbReference type="ARBA" id="ARBA00022723"/>
    </source>
</evidence>
<proteinExistence type="inferred from homology"/>
<accession>A0A317NAA3</accession>
<dbReference type="Pfam" id="PF01850">
    <property type="entry name" value="PIN"/>
    <property type="match status" value="1"/>
</dbReference>
<keyword evidence="3 6" id="KW-0479">Metal-binding</keyword>
<keyword evidence="1 6" id="KW-1277">Toxin-antitoxin system</keyword>
<dbReference type="InterPro" id="IPR029060">
    <property type="entry name" value="PIN-like_dom_sf"/>
</dbReference>
<name>A0A317NAA3_9NOCA</name>
<comment type="similarity">
    <text evidence="6">Belongs to the PINc/VapC protein family.</text>
</comment>
<dbReference type="InterPro" id="IPR022907">
    <property type="entry name" value="VapC_family"/>
</dbReference>
<evidence type="ECO:0000313" key="9">
    <source>
        <dbReference type="Proteomes" id="UP000246410"/>
    </source>
</evidence>
<dbReference type="GO" id="GO:0090729">
    <property type="term" value="F:toxin activity"/>
    <property type="evidence" value="ECO:0007669"/>
    <property type="project" value="UniProtKB-KW"/>
</dbReference>
<dbReference type="AlphaFoldDB" id="A0A317NAA3"/>
<dbReference type="EC" id="3.1.-.-" evidence="6"/>
<feature type="binding site" evidence="6">
    <location>
        <position position="91"/>
    </location>
    <ligand>
        <name>Mg(2+)</name>
        <dbReference type="ChEBI" id="CHEBI:18420"/>
    </ligand>
</feature>
<gene>
    <name evidence="6" type="primary">vapC</name>
    <name evidence="8" type="ORF">DFR69_10935</name>
</gene>
<keyword evidence="5 6" id="KW-0460">Magnesium</keyword>
<dbReference type="HAMAP" id="MF_00265">
    <property type="entry name" value="VapC_Nob1"/>
    <property type="match status" value="1"/>
</dbReference>
<keyword evidence="9" id="KW-1185">Reference proteome</keyword>
<evidence type="ECO:0000256" key="2">
    <source>
        <dbReference type="ARBA" id="ARBA00022722"/>
    </source>
</evidence>
<comment type="function">
    <text evidence="6">Toxic component of a toxin-antitoxin (TA) system. An RNase.</text>
</comment>
<dbReference type="Proteomes" id="UP000246410">
    <property type="component" value="Unassembled WGS sequence"/>
</dbReference>
<reference evidence="8 9" key="1">
    <citation type="submission" date="2018-05" db="EMBL/GenBank/DDBJ databases">
        <title>Genomic Encyclopedia of Type Strains, Phase IV (KMG-IV): sequencing the most valuable type-strain genomes for metagenomic binning, comparative biology and taxonomic classification.</title>
        <authorList>
            <person name="Goeker M."/>
        </authorList>
    </citation>
    <scope>NUCLEOTIDE SEQUENCE [LARGE SCALE GENOMIC DNA]</scope>
    <source>
        <strain evidence="8 9">DSM 44717</strain>
    </source>
</reference>
<organism evidence="8 9">
    <name type="scientific">Nocardia neocaledoniensis</name>
    <dbReference type="NCBI Taxonomy" id="236511"/>
    <lineage>
        <taxon>Bacteria</taxon>
        <taxon>Bacillati</taxon>
        <taxon>Actinomycetota</taxon>
        <taxon>Actinomycetes</taxon>
        <taxon>Mycobacteriales</taxon>
        <taxon>Nocardiaceae</taxon>
        <taxon>Nocardia</taxon>
    </lineage>
</organism>
<protein>
    <recommendedName>
        <fullName evidence="6">Ribonuclease VapC</fullName>
        <shortName evidence="6">RNase VapC</shortName>
        <ecNumber evidence="6">3.1.-.-</ecNumber>
    </recommendedName>
    <alternativeName>
        <fullName evidence="6">Toxin VapC</fullName>
    </alternativeName>
</protein>
<dbReference type="GO" id="GO:0004540">
    <property type="term" value="F:RNA nuclease activity"/>
    <property type="evidence" value="ECO:0007669"/>
    <property type="project" value="InterPro"/>
</dbReference>
<dbReference type="InterPro" id="IPR002716">
    <property type="entry name" value="PIN_dom"/>
</dbReference>
<keyword evidence="2 6" id="KW-0540">Nuclease</keyword>
<evidence type="ECO:0000256" key="5">
    <source>
        <dbReference type="ARBA" id="ARBA00022842"/>
    </source>
</evidence>
<feature type="domain" description="PIN" evidence="7">
    <location>
        <begin position="3"/>
        <end position="120"/>
    </location>
</feature>
<evidence type="ECO:0000256" key="6">
    <source>
        <dbReference type="HAMAP-Rule" id="MF_00265"/>
    </source>
</evidence>
<dbReference type="Gene3D" id="3.40.50.1010">
    <property type="entry name" value="5'-nuclease"/>
    <property type="match status" value="1"/>
</dbReference>
<dbReference type="RefSeq" id="WP_110039668.1">
    <property type="nucleotide sequence ID" value="NZ_QGTL01000009.1"/>
</dbReference>
<evidence type="ECO:0000256" key="4">
    <source>
        <dbReference type="ARBA" id="ARBA00022801"/>
    </source>
</evidence>